<name>A0A1D1VW55_RAMVA</name>
<dbReference type="OrthoDB" id="10005811at2759"/>
<feature type="region of interest" description="Disordered" evidence="1">
    <location>
        <begin position="92"/>
        <end position="230"/>
    </location>
</feature>
<comment type="caution">
    <text evidence="2">The sequence shown here is derived from an EMBL/GenBank/DDBJ whole genome shotgun (WGS) entry which is preliminary data.</text>
</comment>
<gene>
    <name evidence="2" type="primary">RvY_15794-1</name>
    <name evidence="2" type="synonym">RvY_15794.1</name>
    <name evidence="2" type="ORF">RvY_15794</name>
</gene>
<feature type="compositionally biased region" description="Basic residues" evidence="1">
    <location>
        <begin position="164"/>
        <end position="177"/>
    </location>
</feature>
<proteinExistence type="predicted"/>
<dbReference type="EMBL" id="BDGG01000012">
    <property type="protein sequence ID" value="GAV05702.1"/>
    <property type="molecule type" value="Genomic_DNA"/>
</dbReference>
<evidence type="ECO:0000256" key="1">
    <source>
        <dbReference type="SAM" id="MobiDB-lite"/>
    </source>
</evidence>
<feature type="compositionally biased region" description="Basic and acidic residues" evidence="1">
    <location>
        <begin position="116"/>
        <end position="128"/>
    </location>
</feature>
<keyword evidence="3" id="KW-1185">Reference proteome</keyword>
<accession>A0A1D1VW55</accession>
<evidence type="ECO:0000313" key="2">
    <source>
        <dbReference type="EMBL" id="GAV05702.1"/>
    </source>
</evidence>
<dbReference type="AlphaFoldDB" id="A0A1D1VW55"/>
<sequence>MHTVEYRKPLETLMVTVPDPTYHFAVCADKPPEVVKAIIEPRGEITRRAIFDRILVFDEPRFRLRFPAVVNNDFPERTKLAFKRLAKLIVRSEQQSRSNSDGTGEPGENTSPVPPFKEEELLPAEHSKAGKKTKSGRKTKENALPTKNKPGVEESEDLSGSKGKGTRKPNKQKRSKVFKISEDNGGKASPGLKNLSGATSTKNASGKKAGRSGQVREKPSTGLKKSKRKRNYSLLADSSIDWSVAPVAAKRGAMEHYTKDEILALQKHTRLTYNFKLKSDGHPDISAPQAAVDGPPLPSPAIIRMIEEVAFNKRWRLTDLFAYGDKDKSWRLNPVKVRHMLDTV</sequence>
<reference evidence="2 3" key="1">
    <citation type="journal article" date="2016" name="Nat. Commun.">
        <title>Extremotolerant tardigrade genome and improved radiotolerance of human cultured cells by tardigrade-unique protein.</title>
        <authorList>
            <person name="Hashimoto T."/>
            <person name="Horikawa D.D."/>
            <person name="Saito Y."/>
            <person name="Kuwahara H."/>
            <person name="Kozuka-Hata H."/>
            <person name="Shin-I T."/>
            <person name="Minakuchi Y."/>
            <person name="Ohishi K."/>
            <person name="Motoyama A."/>
            <person name="Aizu T."/>
            <person name="Enomoto A."/>
            <person name="Kondo K."/>
            <person name="Tanaka S."/>
            <person name="Hara Y."/>
            <person name="Koshikawa S."/>
            <person name="Sagara H."/>
            <person name="Miura T."/>
            <person name="Yokobori S."/>
            <person name="Miyagawa K."/>
            <person name="Suzuki Y."/>
            <person name="Kubo T."/>
            <person name="Oyama M."/>
            <person name="Kohara Y."/>
            <person name="Fujiyama A."/>
            <person name="Arakawa K."/>
            <person name="Katayama T."/>
            <person name="Toyoda A."/>
            <person name="Kunieda T."/>
        </authorList>
    </citation>
    <scope>NUCLEOTIDE SEQUENCE [LARGE SCALE GENOMIC DNA]</scope>
    <source>
        <strain evidence="2 3">YOKOZUNA-1</strain>
    </source>
</reference>
<evidence type="ECO:0000313" key="3">
    <source>
        <dbReference type="Proteomes" id="UP000186922"/>
    </source>
</evidence>
<dbReference type="Proteomes" id="UP000186922">
    <property type="component" value="Unassembled WGS sequence"/>
</dbReference>
<organism evidence="2 3">
    <name type="scientific">Ramazzottius varieornatus</name>
    <name type="common">Water bear</name>
    <name type="synonym">Tardigrade</name>
    <dbReference type="NCBI Taxonomy" id="947166"/>
    <lineage>
        <taxon>Eukaryota</taxon>
        <taxon>Metazoa</taxon>
        <taxon>Ecdysozoa</taxon>
        <taxon>Tardigrada</taxon>
        <taxon>Eutardigrada</taxon>
        <taxon>Parachela</taxon>
        <taxon>Hypsibioidea</taxon>
        <taxon>Ramazzottiidae</taxon>
        <taxon>Ramazzottius</taxon>
    </lineage>
</organism>
<feature type="compositionally biased region" description="Polar residues" evidence="1">
    <location>
        <begin position="92"/>
        <end position="102"/>
    </location>
</feature>
<protein>
    <submittedName>
        <fullName evidence="2">Uncharacterized protein</fullName>
    </submittedName>
</protein>